<evidence type="ECO:0000313" key="1">
    <source>
        <dbReference type="EMBL" id="KAJ3499687.1"/>
    </source>
</evidence>
<reference evidence="1" key="1">
    <citation type="submission" date="2022-07" db="EMBL/GenBank/DDBJ databases">
        <title>Genome Sequence of Lecanicillium saksenae.</title>
        <authorList>
            <person name="Buettner E."/>
        </authorList>
    </citation>
    <scope>NUCLEOTIDE SEQUENCE</scope>
    <source>
        <strain evidence="1">VT-O1</strain>
    </source>
</reference>
<sequence length="332" mass="36178">MTTSPYADTYVRPRGPGDARPTAQQVIADESRENGLTDKVILITGCSSGLGIETARALMSTGATLYLTARNLDKARVALGDMLCDKVHLLHLDLESLDSVRACASELRSKTSTLNIIIENAGIRNVPAGKTEDGFELHWGTNHLAHFLLVQLLSPLLIASSTTAFHSRVIIVSSTAHRNAPMDFTDLNWTRRKYDGILAYGQSKLANLYTATEIERRYGAQGLHAWAVHPGGIRTGLQRPSVADYLLIFKAGIMDSLNVMMNAQQGASTSVWAAVSRQLEGRGGKYLEQTAVSEPVKKGWRPIDPGYVAWAYDEAAAARCYDESMKLVGLES</sequence>
<proteinExistence type="predicted"/>
<gene>
    <name evidence="1" type="ORF">NLG97_g125</name>
</gene>
<dbReference type="EMBL" id="JANAKD010000004">
    <property type="protein sequence ID" value="KAJ3499687.1"/>
    <property type="molecule type" value="Genomic_DNA"/>
</dbReference>
<accession>A0ACC1RA45</accession>
<organism evidence="1 2">
    <name type="scientific">Lecanicillium saksenae</name>
    <dbReference type="NCBI Taxonomy" id="468837"/>
    <lineage>
        <taxon>Eukaryota</taxon>
        <taxon>Fungi</taxon>
        <taxon>Dikarya</taxon>
        <taxon>Ascomycota</taxon>
        <taxon>Pezizomycotina</taxon>
        <taxon>Sordariomycetes</taxon>
        <taxon>Hypocreomycetidae</taxon>
        <taxon>Hypocreales</taxon>
        <taxon>Cordycipitaceae</taxon>
        <taxon>Lecanicillium</taxon>
    </lineage>
</organism>
<evidence type="ECO:0000313" key="2">
    <source>
        <dbReference type="Proteomes" id="UP001148737"/>
    </source>
</evidence>
<protein>
    <submittedName>
        <fullName evidence="1">Uncharacterized protein</fullName>
    </submittedName>
</protein>
<comment type="caution">
    <text evidence="1">The sequence shown here is derived from an EMBL/GenBank/DDBJ whole genome shotgun (WGS) entry which is preliminary data.</text>
</comment>
<dbReference type="Proteomes" id="UP001148737">
    <property type="component" value="Unassembled WGS sequence"/>
</dbReference>
<name>A0ACC1RA45_9HYPO</name>
<keyword evidence="2" id="KW-1185">Reference proteome</keyword>